<sequence length="144" mass="16768">VQSRIHAEIDRTVGRNRQPAWKDRFEMPFTTASMWEILRWRTEGSLGMPRGVKEDIILGGFIIPKGTVVLPNSRGIKRSPELWKRPDDFDPTRFLTPDGAALIKKPEYHLPFSVGKQTISLRSILRLVWRYMHLINGHTFRQMT</sequence>
<proteinExistence type="inferred from homology"/>
<dbReference type="PANTHER" id="PTHR24300:SF375">
    <property type="entry name" value="CYTOCHROME P450 FAMILY"/>
    <property type="match status" value="1"/>
</dbReference>
<dbReference type="HOGENOM" id="CLU_1801280_0_0_1"/>
<dbReference type="Proteomes" id="UP000001555">
    <property type="component" value="Unassembled WGS sequence"/>
</dbReference>
<protein>
    <submittedName>
        <fullName evidence="5 6">Cytochrome P-450 IIC5, putative</fullName>
    </submittedName>
</protein>
<dbReference type="STRING" id="6945.B7QLJ8"/>
<dbReference type="InterPro" id="IPR050182">
    <property type="entry name" value="Cytochrome_P450_fam2"/>
</dbReference>
<dbReference type="AlphaFoldDB" id="B7QLJ8"/>
<evidence type="ECO:0000313" key="7">
    <source>
        <dbReference type="Proteomes" id="UP000001555"/>
    </source>
</evidence>
<dbReference type="InterPro" id="IPR036396">
    <property type="entry name" value="Cyt_P450_sf"/>
</dbReference>
<feature type="non-terminal residue" evidence="5">
    <location>
        <position position="1"/>
    </location>
</feature>
<dbReference type="PRINTS" id="PR00463">
    <property type="entry name" value="EP450I"/>
</dbReference>
<dbReference type="EMBL" id="DS965939">
    <property type="protein sequence ID" value="EEC19720.1"/>
    <property type="molecule type" value="Genomic_DNA"/>
</dbReference>
<accession>B7QLJ8</accession>
<keyword evidence="7" id="KW-1185">Reference proteome</keyword>
<keyword evidence="4" id="KW-0560">Oxidoreductase</keyword>
<reference evidence="5 7" key="1">
    <citation type="submission" date="2008-03" db="EMBL/GenBank/DDBJ databases">
        <title>Annotation of Ixodes scapularis.</title>
        <authorList>
            <consortium name="Ixodes scapularis Genome Project Consortium"/>
            <person name="Caler E."/>
            <person name="Hannick L.I."/>
            <person name="Bidwell S."/>
            <person name="Joardar V."/>
            <person name="Thiagarajan M."/>
            <person name="Amedeo P."/>
            <person name="Galinsky K.J."/>
            <person name="Schobel S."/>
            <person name="Inman J."/>
            <person name="Hostetler J."/>
            <person name="Miller J."/>
            <person name="Hammond M."/>
            <person name="Megy K."/>
            <person name="Lawson D."/>
            <person name="Kodira C."/>
            <person name="Sutton G."/>
            <person name="Meyer J."/>
            <person name="Hill C.A."/>
            <person name="Birren B."/>
            <person name="Nene V."/>
            <person name="Collins F."/>
            <person name="Alarcon-Chaidez F."/>
            <person name="Wikel S."/>
            <person name="Strausberg R."/>
        </authorList>
    </citation>
    <scope>NUCLEOTIDE SEQUENCE [LARGE SCALE GENOMIC DNA]</scope>
    <source>
        <strain evidence="7">Wikel</strain>
        <strain evidence="5">Wikel colony</strain>
    </source>
</reference>
<name>B7QLJ8_IXOSC</name>
<evidence type="ECO:0000256" key="1">
    <source>
        <dbReference type="ARBA" id="ARBA00010617"/>
    </source>
</evidence>
<evidence type="ECO:0000313" key="6">
    <source>
        <dbReference type="EnsemblMetazoa" id="ISCW024917-PA"/>
    </source>
</evidence>
<keyword evidence="3" id="KW-0408">Iron</keyword>
<evidence type="ECO:0000256" key="2">
    <source>
        <dbReference type="ARBA" id="ARBA00022723"/>
    </source>
</evidence>
<dbReference type="SUPFAM" id="SSF48264">
    <property type="entry name" value="Cytochrome P450"/>
    <property type="match status" value="1"/>
</dbReference>
<dbReference type="InterPro" id="IPR002401">
    <property type="entry name" value="Cyt_P450_E_grp-I"/>
</dbReference>
<evidence type="ECO:0000313" key="5">
    <source>
        <dbReference type="EMBL" id="EEC19720.1"/>
    </source>
</evidence>
<reference evidence="6" key="2">
    <citation type="submission" date="2020-05" db="UniProtKB">
        <authorList>
            <consortium name="EnsemblMetazoa"/>
        </authorList>
    </citation>
    <scope>IDENTIFICATION</scope>
    <source>
        <strain evidence="6">wikel</strain>
    </source>
</reference>
<dbReference type="PaxDb" id="6945-B7QLJ8"/>
<organism>
    <name type="scientific">Ixodes scapularis</name>
    <name type="common">Black-legged tick</name>
    <name type="synonym">Deer tick</name>
    <dbReference type="NCBI Taxonomy" id="6945"/>
    <lineage>
        <taxon>Eukaryota</taxon>
        <taxon>Metazoa</taxon>
        <taxon>Ecdysozoa</taxon>
        <taxon>Arthropoda</taxon>
        <taxon>Chelicerata</taxon>
        <taxon>Arachnida</taxon>
        <taxon>Acari</taxon>
        <taxon>Parasitiformes</taxon>
        <taxon>Ixodida</taxon>
        <taxon>Ixodoidea</taxon>
        <taxon>Ixodidae</taxon>
        <taxon>Ixodinae</taxon>
        <taxon>Ixodes</taxon>
    </lineage>
</organism>
<gene>
    <name evidence="5" type="ORF">IscW_ISCW024917</name>
</gene>
<dbReference type="Pfam" id="PF00067">
    <property type="entry name" value="p450"/>
    <property type="match status" value="1"/>
</dbReference>
<dbReference type="GO" id="GO:0016705">
    <property type="term" value="F:oxidoreductase activity, acting on paired donors, with incorporation or reduction of molecular oxygen"/>
    <property type="evidence" value="ECO:0007669"/>
    <property type="project" value="InterPro"/>
</dbReference>
<dbReference type="Gene3D" id="1.10.630.10">
    <property type="entry name" value="Cytochrome P450"/>
    <property type="match status" value="1"/>
</dbReference>
<dbReference type="InterPro" id="IPR001128">
    <property type="entry name" value="Cyt_P450"/>
</dbReference>
<dbReference type="GO" id="GO:0005506">
    <property type="term" value="F:iron ion binding"/>
    <property type="evidence" value="ECO:0007669"/>
    <property type="project" value="InterPro"/>
</dbReference>
<evidence type="ECO:0000256" key="3">
    <source>
        <dbReference type="ARBA" id="ARBA00023004"/>
    </source>
</evidence>
<keyword evidence="4" id="KW-0503">Monooxygenase</keyword>
<dbReference type="VEuPathDB" id="VectorBase:ISCW024917"/>
<dbReference type="GO" id="GO:0020037">
    <property type="term" value="F:heme binding"/>
    <property type="evidence" value="ECO:0007669"/>
    <property type="project" value="InterPro"/>
</dbReference>
<dbReference type="GO" id="GO:0004497">
    <property type="term" value="F:monooxygenase activity"/>
    <property type="evidence" value="ECO:0007669"/>
    <property type="project" value="UniProtKB-KW"/>
</dbReference>
<keyword evidence="2" id="KW-0479">Metal-binding</keyword>
<dbReference type="PANTHER" id="PTHR24300">
    <property type="entry name" value="CYTOCHROME P450 508A4-RELATED"/>
    <property type="match status" value="1"/>
</dbReference>
<comment type="similarity">
    <text evidence="1">Belongs to the cytochrome P450 family.</text>
</comment>
<evidence type="ECO:0000256" key="4">
    <source>
        <dbReference type="ARBA" id="ARBA00023033"/>
    </source>
</evidence>
<dbReference type="EMBL" id="ABJB010030060">
    <property type="status" value="NOT_ANNOTATED_CDS"/>
    <property type="molecule type" value="Genomic_DNA"/>
</dbReference>
<dbReference type="VEuPathDB" id="VectorBase:ISCI024917"/>
<dbReference type="EnsemblMetazoa" id="ISCW024917-RA">
    <property type="protein sequence ID" value="ISCW024917-PA"/>
    <property type="gene ID" value="ISCW024917"/>
</dbReference>